<dbReference type="InterPro" id="IPR009057">
    <property type="entry name" value="Homeodomain-like_sf"/>
</dbReference>
<dbReference type="InterPro" id="IPR036271">
    <property type="entry name" value="Tet_transcr_reg_TetR-rel_C_sf"/>
</dbReference>
<comment type="caution">
    <text evidence="7">The sequence shown here is derived from an EMBL/GenBank/DDBJ whole genome shotgun (WGS) entry which is preliminary data.</text>
</comment>
<dbReference type="PANTHER" id="PTHR30055">
    <property type="entry name" value="HTH-TYPE TRANSCRIPTIONAL REGULATOR RUTR"/>
    <property type="match status" value="1"/>
</dbReference>
<dbReference type="SUPFAM" id="SSF48498">
    <property type="entry name" value="Tetracyclin repressor-like, C-terminal domain"/>
    <property type="match status" value="1"/>
</dbReference>
<feature type="DNA-binding region" description="H-T-H motif" evidence="4">
    <location>
        <begin position="46"/>
        <end position="65"/>
    </location>
</feature>
<keyword evidence="8" id="KW-1185">Reference proteome</keyword>
<gene>
    <name evidence="7" type="ORF">ACFFRI_22300</name>
</gene>
<reference evidence="7 8" key="1">
    <citation type="submission" date="2024-09" db="EMBL/GenBank/DDBJ databases">
        <authorList>
            <person name="Sun Q."/>
            <person name="Mori K."/>
        </authorList>
    </citation>
    <scope>NUCLEOTIDE SEQUENCE [LARGE SCALE GENOMIC DNA]</scope>
    <source>
        <strain evidence="7 8">JCM 9626</strain>
    </source>
</reference>
<accession>A0ABV5KGC5</accession>
<sequence length="215" mass="22726">MVDGAAPPAPSVPAAPRRGRPPRTSQAELVTAAMTVIGRDGVGAATTRKIADEAGVPLGTVHYWFKDKAGLLDAVVRELLRRIETVTEALALSDETDYREALLATFRSIAEDDLGTQLGTYELTVLAVRTPGMRELAARQYQLYRATARHVVELALADSDLDPATVATLGELVAVTFDGMVLAWLADPDGADPEGVLAMLAHLLQLARTSGGPAA</sequence>
<evidence type="ECO:0000256" key="1">
    <source>
        <dbReference type="ARBA" id="ARBA00023015"/>
    </source>
</evidence>
<dbReference type="Proteomes" id="UP001589750">
    <property type="component" value="Unassembled WGS sequence"/>
</dbReference>
<organism evidence="7 8">
    <name type="scientific">Nocardioides plantarum</name>
    <dbReference type="NCBI Taxonomy" id="29299"/>
    <lineage>
        <taxon>Bacteria</taxon>
        <taxon>Bacillati</taxon>
        <taxon>Actinomycetota</taxon>
        <taxon>Actinomycetes</taxon>
        <taxon>Propionibacteriales</taxon>
        <taxon>Nocardioidaceae</taxon>
        <taxon>Nocardioides</taxon>
    </lineage>
</organism>
<evidence type="ECO:0000256" key="4">
    <source>
        <dbReference type="PROSITE-ProRule" id="PRU00335"/>
    </source>
</evidence>
<protein>
    <submittedName>
        <fullName evidence="7">TetR/AcrR family transcriptional regulator</fullName>
    </submittedName>
</protein>
<dbReference type="InterPro" id="IPR041583">
    <property type="entry name" value="TetR_C_31"/>
</dbReference>
<evidence type="ECO:0000313" key="7">
    <source>
        <dbReference type="EMBL" id="MFB9315792.1"/>
    </source>
</evidence>
<dbReference type="EMBL" id="JBHMDG010000047">
    <property type="protein sequence ID" value="MFB9315792.1"/>
    <property type="molecule type" value="Genomic_DNA"/>
</dbReference>
<dbReference type="InterPro" id="IPR001647">
    <property type="entry name" value="HTH_TetR"/>
</dbReference>
<dbReference type="Pfam" id="PF00440">
    <property type="entry name" value="TetR_N"/>
    <property type="match status" value="1"/>
</dbReference>
<evidence type="ECO:0000256" key="5">
    <source>
        <dbReference type="SAM" id="MobiDB-lite"/>
    </source>
</evidence>
<dbReference type="Gene3D" id="1.10.357.10">
    <property type="entry name" value="Tetracycline Repressor, domain 2"/>
    <property type="match status" value="1"/>
</dbReference>
<name>A0ABV5KGC5_9ACTN</name>
<dbReference type="InterPro" id="IPR050109">
    <property type="entry name" value="HTH-type_TetR-like_transc_reg"/>
</dbReference>
<proteinExistence type="predicted"/>
<feature type="domain" description="HTH tetR-type" evidence="6">
    <location>
        <begin position="23"/>
        <end position="83"/>
    </location>
</feature>
<dbReference type="PROSITE" id="PS50977">
    <property type="entry name" value="HTH_TETR_2"/>
    <property type="match status" value="1"/>
</dbReference>
<evidence type="ECO:0000259" key="6">
    <source>
        <dbReference type="PROSITE" id="PS50977"/>
    </source>
</evidence>
<keyword evidence="3" id="KW-0804">Transcription</keyword>
<feature type="region of interest" description="Disordered" evidence="5">
    <location>
        <begin position="1"/>
        <end position="24"/>
    </location>
</feature>
<keyword evidence="2 4" id="KW-0238">DNA-binding</keyword>
<dbReference type="RefSeq" id="WP_170215360.1">
    <property type="nucleotide sequence ID" value="NZ_JBHMDG010000047.1"/>
</dbReference>
<dbReference type="PANTHER" id="PTHR30055:SF234">
    <property type="entry name" value="HTH-TYPE TRANSCRIPTIONAL REGULATOR BETI"/>
    <property type="match status" value="1"/>
</dbReference>
<evidence type="ECO:0000313" key="8">
    <source>
        <dbReference type="Proteomes" id="UP001589750"/>
    </source>
</evidence>
<dbReference type="Pfam" id="PF17940">
    <property type="entry name" value="TetR_C_31"/>
    <property type="match status" value="1"/>
</dbReference>
<keyword evidence="1" id="KW-0805">Transcription regulation</keyword>
<evidence type="ECO:0000256" key="2">
    <source>
        <dbReference type="ARBA" id="ARBA00023125"/>
    </source>
</evidence>
<dbReference type="SUPFAM" id="SSF46689">
    <property type="entry name" value="Homeodomain-like"/>
    <property type="match status" value="1"/>
</dbReference>
<evidence type="ECO:0000256" key="3">
    <source>
        <dbReference type="ARBA" id="ARBA00023163"/>
    </source>
</evidence>